<dbReference type="PANTHER" id="PTHR18968:SF13">
    <property type="entry name" value="ACETOLACTATE SYNTHASE CATALYTIC SUBUNIT, MITOCHONDRIAL"/>
    <property type="match status" value="1"/>
</dbReference>
<evidence type="ECO:0000313" key="10">
    <source>
        <dbReference type="Proteomes" id="UP001652542"/>
    </source>
</evidence>
<accession>A0ABT2Z912</accession>
<dbReference type="InterPro" id="IPR012000">
    <property type="entry name" value="Thiamin_PyroP_enz_cen_dom"/>
</dbReference>
<name>A0ABT2Z912_9RHOB</name>
<evidence type="ECO:0000313" key="9">
    <source>
        <dbReference type="EMBL" id="MCV2867505.1"/>
    </source>
</evidence>
<dbReference type="InterPro" id="IPR011766">
    <property type="entry name" value="TPP_enzyme_TPP-bd"/>
</dbReference>
<protein>
    <submittedName>
        <fullName evidence="9">Thiamine pyrophosphate-binding protein</fullName>
    </submittedName>
</protein>
<comment type="similarity">
    <text evidence="2 5">Belongs to the TPP enzyme family.</text>
</comment>
<dbReference type="InterPro" id="IPR012001">
    <property type="entry name" value="Thiamin_PyroP_enz_TPP-bd_dom"/>
</dbReference>
<dbReference type="Gene3D" id="3.40.50.970">
    <property type="match status" value="2"/>
</dbReference>
<evidence type="ECO:0000256" key="4">
    <source>
        <dbReference type="ARBA" id="ARBA00023052"/>
    </source>
</evidence>
<dbReference type="CDD" id="cd00568">
    <property type="entry name" value="TPP_enzymes"/>
    <property type="match status" value="1"/>
</dbReference>
<dbReference type="PANTHER" id="PTHR18968">
    <property type="entry name" value="THIAMINE PYROPHOSPHATE ENZYMES"/>
    <property type="match status" value="1"/>
</dbReference>
<organism evidence="9 10">
    <name type="scientific">Albidovulum marisflavi</name>
    <dbReference type="NCBI Taxonomy" id="2984159"/>
    <lineage>
        <taxon>Bacteria</taxon>
        <taxon>Pseudomonadati</taxon>
        <taxon>Pseudomonadota</taxon>
        <taxon>Alphaproteobacteria</taxon>
        <taxon>Rhodobacterales</taxon>
        <taxon>Paracoccaceae</taxon>
        <taxon>Albidovulum</taxon>
    </lineage>
</organism>
<dbReference type="Pfam" id="PF02776">
    <property type="entry name" value="TPP_enzyme_N"/>
    <property type="match status" value="1"/>
</dbReference>
<evidence type="ECO:0000259" key="6">
    <source>
        <dbReference type="Pfam" id="PF00205"/>
    </source>
</evidence>
<keyword evidence="3" id="KW-0808">Transferase</keyword>
<reference evidence="9 10" key="1">
    <citation type="submission" date="2022-10" db="EMBL/GenBank/DDBJ databases">
        <title>Defluviimonas sp. nov., isolated from ocean surface water.</title>
        <authorList>
            <person name="He W."/>
            <person name="Wang L."/>
            <person name="Zhang D.-F."/>
        </authorList>
    </citation>
    <scope>NUCLEOTIDE SEQUENCE [LARGE SCALE GENOMIC DNA]</scope>
    <source>
        <strain evidence="9 10">WL0002</strain>
    </source>
</reference>
<dbReference type="SUPFAM" id="SSF52518">
    <property type="entry name" value="Thiamin diphosphate-binding fold (THDP-binding)"/>
    <property type="match status" value="2"/>
</dbReference>
<gene>
    <name evidence="9" type="ORF">OEW28_02555</name>
</gene>
<comment type="caution">
    <text evidence="9">The sequence shown here is derived from an EMBL/GenBank/DDBJ whole genome shotgun (WGS) entry which is preliminary data.</text>
</comment>
<evidence type="ECO:0000256" key="3">
    <source>
        <dbReference type="ARBA" id="ARBA00022679"/>
    </source>
</evidence>
<dbReference type="CDD" id="cd07035">
    <property type="entry name" value="TPP_PYR_POX_like"/>
    <property type="match status" value="1"/>
</dbReference>
<dbReference type="PROSITE" id="PS00187">
    <property type="entry name" value="TPP_ENZYMES"/>
    <property type="match status" value="1"/>
</dbReference>
<keyword evidence="10" id="KW-1185">Reference proteome</keyword>
<proteinExistence type="inferred from homology"/>
<dbReference type="InterPro" id="IPR029061">
    <property type="entry name" value="THDP-binding"/>
</dbReference>
<dbReference type="InterPro" id="IPR045229">
    <property type="entry name" value="TPP_enz"/>
</dbReference>
<dbReference type="Pfam" id="PF00205">
    <property type="entry name" value="TPP_enzyme_M"/>
    <property type="match status" value="1"/>
</dbReference>
<dbReference type="Pfam" id="PF02775">
    <property type="entry name" value="TPP_enzyme_C"/>
    <property type="match status" value="1"/>
</dbReference>
<comment type="cofactor">
    <cofactor evidence="1">
        <name>thiamine diphosphate</name>
        <dbReference type="ChEBI" id="CHEBI:58937"/>
    </cofactor>
</comment>
<dbReference type="InterPro" id="IPR029035">
    <property type="entry name" value="DHS-like_NAD/FAD-binding_dom"/>
</dbReference>
<dbReference type="SUPFAM" id="SSF52467">
    <property type="entry name" value="DHS-like NAD/FAD-binding domain"/>
    <property type="match status" value="1"/>
</dbReference>
<dbReference type="RefSeq" id="WP_263733151.1">
    <property type="nucleotide sequence ID" value="NZ_JAOWKY010000001.1"/>
</dbReference>
<dbReference type="Proteomes" id="UP001652542">
    <property type="component" value="Unassembled WGS sequence"/>
</dbReference>
<evidence type="ECO:0000256" key="2">
    <source>
        <dbReference type="ARBA" id="ARBA00007812"/>
    </source>
</evidence>
<evidence type="ECO:0000256" key="1">
    <source>
        <dbReference type="ARBA" id="ARBA00001964"/>
    </source>
</evidence>
<dbReference type="EMBL" id="JAOWKY010000001">
    <property type="protein sequence ID" value="MCV2867505.1"/>
    <property type="molecule type" value="Genomic_DNA"/>
</dbReference>
<keyword evidence="4 5" id="KW-0786">Thiamine pyrophosphate</keyword>
<evidence type="ECO:0000259" key="8">
    <source>
        <dbReference type="Pfam" id="PF02776"/>
    </source>
</evidence>
<feature type="domain" description="Thiamine pyrophosphate enzyme central" evidence="6">
    <location>
        <begin position="203"/>
        <end position="339"/>
    </location>
</feature>
<dbReference type="InterPro" id="IPR000399">
    <property type="entry name" value="TPP-bd_CS"/>
</dbReference>
<evidence type="ECO:0000256" key="5">
    <source>
        <dbReference type="RuleBase" id="RU362132"/>
    </source>
</evidence>
<feature type="domain" description="Thiamine pyrophosphate enzyme N-terminal TPP-binding" evidence="8">
    <location>
        <begin position="10"/>
        <end position="127"/>
    </location>
</feature>
<dbReference type="Gene3D" id="3.40.50.1220">
    <property type="entry name" value="TPP-binding domain"/>
    <property type="match status" value="1"/>
</dbReference>
<evidence type="ECO:0000259" key="7">
    <source>
        <dbReference type="Pfam" id="PF02775"/>
    </source>
</evidence>
<sequence>MANPPTPNAMTGAEALVRMLDAYEVRHIFGLCGDTTLPFYDALYRLDHRIEHILTRDERSAAYMADGYARVTKKVGVCEGPSGGGATYILPGLIEANESSVPVLAITSDVGTRAKGHYPLTELDQQGLMRPLTKFNTVIQHADAVPDAVRTAFRTMTTGRPGSAHLGLPIDVQRDQANPDDIWADPAHARYPAYPFGPDPAAVEAALDAILSARFPVVICGGGIVLAGGEAAFARFVEALDIAVATTISGQGSIAETHPNCVGVVGSNGGVPATRELVQRADLVIFIGCRAGSVTTELWRYPAKGTRIVHVDSDPEVIGASYRTEVGVVSDARLALDALNAALEARGPQAGFGGAAAIAPLKARKWEGFHRLSGSTERPIRPERTIASLRAVLDDDAIVVGDPGTPCPYISAFYELRTTGRRLFSNRAHGALGYSLSAAVGAAVGAPGKKVVSLMGDGSFGFTCGELETVVRLNLPITFIVFSNAVYGWIKAGQRSSFGQRYFSVDFGRTDHRAVAEAFGVRAWQVEDPDQLEATLRAAVNHPGPTLVDIISQPLNEAAAPVSEWIA</sequence>
<feature type="domain" description="Thiamine pyrophosphate enzyme TPP-binding" evidence="7">
    <location>
        <begin position="409"/>
        <end position="550"/>
    </location>
</feature>